<evidence type="ECO:0000256" key="1">
    <source>
        <dbReference type="SAM" id="Phobius"/>
    </source>
</evidence>
<proteinExistence type="predicted"/>
<keyword evidence="1" id="KW-0812">Transmembrane</keyword>
<feature type="transmembrane region" description="Helical" evidence="1">
    <location>
        <begin position="31"/>
        <end position="51"/>
    </location>
</feature>
<evidence type="ECO:0000313" key="4">
    <source>
        <dbReference type="Proteomes" id="UP001497497"/>
    </source>
</evidence>
<keyword evidence="4" id="KW-1185">Reference proteome</keyword>
<dbReference type="EMBL" id="CAXITT010000187">
    <property type="protein sequence ID" value="CAL1534936.1"/>
    <property type="molecule type" value="Genomic_DNA"/>
</dbReference>
<name>A0AAV2HS33_LYMST</name>
<protein>
    <submittedName>
        <fullName evidence="3">Uncharacterized protein</fullName>
    </submittedName>
</protein>
<evidence type="ECO:0000313" key="3">
    <source>
        <dbReference type="EMBL" id="CAL1534936.1"/>
    </source>
</evidence>
<keyword evidence="2" id="KW-0732">Signal</keyword>
<gene>
    <name evidence="3" type="ORF">GSLYS_00008896001</name>
</gene>
<accession>A0AAV2HS33</accession>
<organism evidence="3 4">
    <name type="scientific">Lymnaea stagnalis</name>
    <name type="common">Great pond snail</name>
    <name type="synonym">Helix stagnalis</name>
    <dbReference type="NCBI Taxonomy" id="6523"/>
    <lineage>
        <taxon>Eukaryota</taxon>
        <taxon>Metazoa</taxon>
        <taxon>Spiralia</taxon>
        <taxon>Lophotrochozoa</taxon>
        <taxon>Mollusca</taxon>
        <taxon>Gastropoda</taxon>
        <taxon>Heterobranchia</taxon>
        <taxon>Euthyneura</taxon>
        <taxon>Panpulmonata</taxon>
        <taxon>Hygrophila</taxon>
        <taxon>Lymnaeoidea</taxon>
        <taxon>Lymnaeidae</taxon>
        <taxon>Lymnaea</taxon>
    </lineage>
</organism>
<feature type="chain" id="PRO_5043987935" evidence="2">
    <location>
        <begin position="22"/>
        <end position="99"/>
    </location>
</feature>
<dbReference type="Proteomes" id="UP001497497">
    <property type="component" value="Unassembled WGS sequence"/>
</dbReference>
<feature type="signal peptide" evidence="2">
    <location>
        <begin position="1"/>
        <end position="21"/>
    </location>
</feature>
<reference evidence="3 4" key="1">
    <citation type="submission" date="2024-04" db="EMBL/GenBank/DDBJ databases">
        <authorList>
            <consortium name="Genoscope - CEA"/>
            <person name="William W."/>
        </authorList>
    </citation>
    <scope>NUCLEOTIDE SEQUENCE [LARGE SCALE GENOMIC DNA]</scope>
</reference>
<dbReference type="InterPro" id="IPR038213">
    <property type="entry name" value="IFI6/IFI27-like_sf"/>
</dbReference>
<dbReference type="AlphaFoldDB" id="A0AAV2HS33"/>
<keyword evidence="1" id="KW-1133">Transmembrane helix</keyword>
<sequence length="99" mass="9567">MARLVTCVLILLLLSPTATNAWFLEVVGAVAGVILAPAALPILCFTSAGIASGSLAATAMSVTLTTGAVGAAGLAGTVAGAAVEAGVRHAISKAFSEDD</sequence>
<keyword evidence="1" id="KW-0472">Membrane</keyword>
<dbReference type="Gene3D" id="6.10.110.10">
    <property type="match status" value="1"/>
</dbReference>
<evidence type="ECO:0000256" key="2">
    <source>
        <dbReference type="SAM" id="SignalP"/>
    </source>
</evidence>
<comment type="caution">
    <text evidence="3">The sequence shown here is derived from an EMBL/GenBank/DDBJ whole genome shotgun (WGS) entry which is preliminary data.</text>
</comment>